<organism evidence="2 3">
    <name type="scientific">Apiospora phragmitis</name>
    <dbReference type="NCBI Taxonomy" id="2905665"/>
    <lineage>
        <taxon>Eukaryota</taxon>
        <taxon>Fungi</taxon>
        <taxon>Dikarya</taxon>
        <taxon>Ascomycota</taxon>
        <taxon>Pezizomycotina</taxon>
        <taxon>Sordariomycetes</taxon>
        <taxon>Xylariomycetidae</taxon>
        <taxon>Amphisphaeriales</taxon>
        <taxon>Apiosporaceae</taxon>
        <taxon>Apiospora</taxon>
    </lineage>
</organism>
<proteinExistence type="predicted"/>
<reference evidence="2 3" key="1">
    <citation type="submission" date="2023-01" db="EMBL/GenBank/DDBJ databases">
        <title>Analysis of 21 Apiospora genomes using comparative genomics revels a genus with tremendous synthesis potential of carbohydrate active enzymes and secondary metabolites.</title>
        <authorList>
            <person name="Sorensen T."/>
        </authorList>
    </citation>
    <scope>NUCLEOTIDE SEQUENCE [LARGE SCALE GENOMIC DNA]</scope>
    <source>
        <strain evidence="2 3">CBS 135458</strain>
    </source>
</reference>
<sequence length="64" mass="7199">MYLHESIKWHSLASKLTHIVAADPDPSHSQRNAWVPAKFKQLNPAQPGFEAADPRPVVDTPERN</sequence>
<comment type="caution">
    <text evidence="2">The sequence shown here is derived from an EMBL/GenBank/DDBJ whole genome shotgun (WGS) entry which is preliminary data.</text>
</comment>
<feature type="region of interest" description="Disordered" evidence="1">
    <location>
        <begin position="44"/>
        <end position="64"/>
    </location>
</feature>
<evidence type="ECO:0000313" key="2">
    <source>
        <dbReference type="EMBL" id="KAK8091139.1"/>
    </source>
</evidence>
<protein>
    <submittedName>
        <fullName evidence="2">Uncharacterized protein</fullName>
    </submittedName>
</protein>
<gene>
    <name evidence="2" type="ORF">PG994_000644</name>
</gene>
<name>A0ABR1X703_9PEZI</name>
<dbReference type="GeneID" id="92085116"/>
<dbReference type="Proteomes" id="UP001480595">
    <property type="component" value="Unassembled WGS sequence"/>
</dbReference>
<dbReference type="RefSeq" id="XP_066722685.1">
    <property type="nucleotide sequence ID" value="XM_066852053.1"/>
</dbReference>
<accession>A0ABR1X703</accession>
<evidence type="ECO:0000256" key="1">
    <source>
        <dbReference type="SAM" id="MobiDB-lite"/>
    </source>
</evidence>
<dbReference type="EMBL" id="JAQQWL010000001">
    <property type="protein sequence ID" value="KAK8091139.1"/>
    <property type="molecule type" value="Genomic_DNA"/>
</dbReference>
<evidence type="ECO:0000313" key="3">
    <source>
        <dbReference type="Proteomes" id="UP001480595"/>
    </source>
</evidence>
<keyword evidence="3" id="KW-1185">Reference proteome</keyword>